<evidence type="ECO:0000256" key="1">
    <source>
        <dbReference type="ARBA" id="ARBA00006089"/>
    </source>
</evidence>
<dbReference type="GO" id="GO:0034599">
    <property type="term" value="P:cellular response to oxidative stress"/>
    <property type="evidence" value="ECO:0007669"/>
    <property type="project" value="InterPro"/>
</dbReference>
<dbReference type="InterPro" id="IPR044831">
    <property type="entry name" value="Ccp1-like"/>
</dbReference>
<feature type="binding site" evidence="9">
    <location>
        <position position="259"/>
    </location>
    <ligand>
        <name>Ca(2+)</name>
        <dbReference type="ChEBI" id="CHEBI:29108"/>
        <label>2</label>
    </ligand>
</feature>
<dbReference type="Pfam" id="PF00141">
    <property type="entry name" value="peroxidase"/>
    <property type="match status" value="1"/>
</dbReference>
<evidence type="ECO:0000256" key="6">
    <source>
        <dbReference type="ARBA" id="ARBA00023004"/>
    </source>
</evidence>
<keyword evidence="9 12" id="KW-0106">Calcium</keyword>
<feature type="binding site" evidence="9">
    <location>
        <position position="266"/>
    </location>
    <ligand>
        <name>Ca(2+)</name>
        <dbReference type="ChEBI" id="CHEBI:29108"/>
        <label>2</label>
    </ligand>
</feature>
<keyword evidence="5 12" id="KW-0560">Oxidoreductase</keyword>
<dbReference type="PROSITE" id="PS50873">
    <property type="entry name" value="PEROXIDASE_4"/>
    <property type="match status" value="1"/>
</dbReference>
<dbReference type="GO" id="GO:0000302">
    <property type="term" value="P:response to reactive oxygen species"/>
    <property type="evidence" value="ECO:0007669"/>
    <property type="project" value="TreeGrafter"/>
</dbReference>
<reference evidence="14 15" key="1">
    <citation type="journal article" date="2013" name="BMC Genomics">
        <title>Genomics-driven discovery of the pneumocandin biosynthetic gene cluster in the fungus Glarea lozoyensis.</title>
        <authorList>
            <person name="Chen L."/>
            <person name="Yue Q."/>
            <person name="Zhang X."/>
            <person name="Xiang M."/>
            <person name="Wang C."/>
            <person name="Li S."/>
            <person name="Che Y."/>
            <person name="Ortiz-Lopez F.J."/>
            <person name="Bills G.F."/>
            <person name="Liu X."/>
            <person name="An Z."/>
        </authorList>
    </citation>
    <scope>NUCLEOTIDE SEQUENCE [LARGE SCALE GENOMIC DNA]</scope>
    <source>
        <strain evidence="15">ATCC 20868 / MF5171</strain>
    </source>
</reference>
<feature type="active site" description="Proton acceptor" evidence="8">
    <location>
        <position position="115"/>
    </location>
</feature>
<organism evidence="14 15">
    <name type="scientific">Glarea lozoyensis (strain ATCC 20868 / MF5171)</name>
    <dbReference type="NCBI Taxonomy" id="1116229"/>
    <lineage>
        <taxon>Eukaryota</taxon>
        <taxon>Fungi</taxon>
        <taxon>Dikarya</taxon>
        <taxon>Ascomycota</taxon>
        <taxon>Pezizomycotina</taxon>
        <taxon>Leotiomycetes</taxon>
        <taxon>Helotiales</taxon>
        <taxon>Helotiaceae</taxon>
        <taxon>Glarea</taxon>
    </lineage>
</organism>
<evidence type="ECO:0000256" key="11">
    <source>
        <dbReference type="PIRSR" id="PIRSR601621-4"/>
    </source>
</evidence>
<dbReference type="InterPro" id="IPR001621">
    <property type="entry name" value="Ligninase"/>
</dbReference>
<feature type="signal peptide" evidence="12">
    <location>
        <begin position="1"/>
        <end position="21"/>
    </location>
</feature>
<feature type="binding site" evidence="9">
    <location>
        <position position="116"/>
    </location>
    <ligand>
        <name>Ca(2+)</name>
        <dbReference type="ChEBI" id="CHEBI:29108"/>
        <label>1</label>
    </ligand>
</feature>
<dbReference type="EC" id="1.11.1.-" evidence="12"/>
<feature type="binding site" evidence="9">
    <location>
        <position position="242"/>
    </location>
    <ligand>
        <name>Ca(2+)</name>
        <dbReference type="ChEBI" id="CHEBI:29108"/>
        <label>2</label>
    </ligand>
</feature>
<keyword evidence="11" id="KW-1015">Disulfide bond</keyword>
<keyword evidence="3 9" id="KW-0349">Heme</keyword>
<dbReference type="PRINTS" id="PR00462">
    <property type="entry name" value="LIGNINASE"/>
</dbReference>
<dbReference type="KEGG" id="glz:GLAREA_12952"/>
<feature type="disulfide bond" evidence="11">
    <location>
        <begin position="102"/>
        <end position="186"/>
    </location>
</feature>
<keyword evidence="15" id="KW-1185">Reference proteome</keyword>
<accession>S3CZ82</accession>
<dbReference type="HOGENOM" id="CLU_041038_1_0_1"/>
<feature type="binding site" evidence="9">
    <location>
        <position position="135"/>
    </location>
    <ligand>
        <name>Ca(2+)</name>
        <dbReference type="ChEBI" id="CHEBI:29108"/>
        <label>1</label>
    </ligand>
</feature>
<keyword evidence="6 9" id="KW-0408">Iron</keyword>
<dbReference type="SUPFAM" id="SSF48113">
    <property type="entry name" value="Heme-dependent peroxidases"/>
    <property type="match status" value="1"/>
</dbReference>
<dbReference type="PANTHER" id="PTHR31356:SF66">
    <property type="entry name" value="CATALASE-PEROXIDASE"/>
    <property type="match status" value="1"/>
</dbReference>
<feature type="domain" description="Plant heme peroxidase family profile" evidence="13">
    <location>
        <begin position="87"/>
        <end position="242"/>
    </location>
</feature>
<dbReference type="RefSeq" id="XP_008082906.1">
    <property type="nucleotide sequence ID" value="XM_008084715.1"/>
</dbReference>
<evidence type="ECO:0000256" key="4">
    <source>
        <dbReference type="ARBA" id="ARBA00022723"/>
    </source>
</evidence>
<evidence type="ECO:0000313" key="15">
    <source>
        <dbReference type="Proteomes" id="UP000016922"/>
    </source>
</evidence>
<dbReference type="Gene3D" id="1.10.420.10">
    <property type="entry name" value="Peroxidase, domain 2"/>
    <property type="match status" value="1"/>
</dbReference>
<name>S3CZ82_GLAL2</name>
<dbReference type="InterPro" id="IPR010255">
    <property type="entry name" value="Haem_peroxidase_sf"/>
</dbReference>
<dbReference type="PRINTS" id="PR00458">
    <property type="entry name" value="PEROXIDASE"/>
</dbReference>
<comment type="similarity">
    <text evidence="1 12">Belongs to the peroxidase family. Ligninase subfamily.</text>
</comment>
<gene>
    <name evidence="14" type="ORF">GLAREA_12952</name>
</gene>
<comment type="cofactor">
    <cofactor evidence="9 12">
        <name>Ca(2+)</name>
        <dbReference type="ChEBI" id="CHEBI:29108"/>
    </cofactor>
    <text evidence="9 12">Binds 2 calcium ions per subunit.</text>
</comment>
<comment type="cofactor">
    <cofactor evidence="9">
        <name>heme b</name>
        <dbReference type="ChEBI" id="CHEBI:60344"/>
    </cofactor>
    <text evidence="9">Binds 1 heme b (iron(II)-protoporphyrin IX) group per subunit.</text>
</comment>
<dbReference type="eggNOG" id="ENOG502SM0W">
    <property type="taxonomic scope" value="Eukaryota"/>
</dbReference>
<evidence type="ECO:0000256" key="12">
    <source>
        <dbReference type="RuleBase" id="RU363051"/>
    </source>
</evidence>
<dbReference type="GeneID" id="19471992"/>
<keyword evidence="4 9" id="KW-0479">Metal-binding</keyword>
<evidence type="ECO:0000256" key="2">
    <source>
        <dbReference type="ARBA" id="ARBA00022559"/>
    </source>
</evidence>
<evidence type="ECO:0000256" key="8">
    <source>
        <dbReference type="PIRSR" id="PIRSR601621-1"/>
    </source>
</evidence>
<evidence type="ECO:0000256" key="7">
    <source>
        <dbReference type="ARBA" id="ARBA00023180"/>
    </source>
</evidence>
<keyword evidence="7" id="KW-0325">Glycoprotein</keyword>
<evidence type="ECO:0000256" key="9">
    <source>
        <dbReference type="PIRSR" id="PIRSR601621-2"/>
    </source>
</evidence>
<evidence type="ECO:0000256" key="5">
    <source>
        <dbReference type="ARBA" id="ARBA00023002"/>
    </source>
</evidence>
<keyword evidence="12" id="KW-0732">Signal</keyword>
<protein>
    <recommendedName>
        <fullName evidence="12">Peroxidase</fullName>
        <ecNumber evidence="12">1.11.1.-</ecNumber>
    </recommendedName>
</protein>
<dbReference type="GO" id="GO:0004601">
    <property type="term" value="F:peroxidase activity"/>
    <property type="evidence" value="ECO:0007669"/>
    <property type="project" value="UniProtKB-KW"/>
</dbReference>
<keyword evidence="2 12" id="KW-0575">Peroxidase</keyword>
<feature type="site" description="Transition state stabilizer" evidence="10">
    <location>
        <position position="111"/>
    </location>
</feature>
<dbReference type="InterPro" id="IPR019794">
    <property type="entry name" value="Peroxidases_AS"/>
</dbReference>
<dbReference type="OrthoDB" id="2113341at2759"/>
<dbReference type="Gene3D" id="1.10.520.10">
    <property type="match status" value="1"/>
</dbReference>
<evidence type="ECO:0000259" key="13">
    <source>
        <dbReference type="PROSITE" id="PS50873"/>
    </source>
</evidence>
<evidence type="ECO:0000256" key="3">
    <source>
        <dbReference type="ARBA" id="ARBA00022617"/>
    </source>
</evidence>
<dbReference type="PROSITE" id="PS00436">
    <property type="entry name" value="PEROXIDASE_2"/>
    <property type="match status" value="1"/>
</dbReference>
<dbReference type="GO" id="GO:0046872">
    <property type="term" value="F:metal ion binding"/>
    <property type="evidence" value="ECO:0007669"/>
    <property type="project" value="UniProtKB-UniRule"/>
</dbReference>
<dbReference type="EMBL" id="KE145365">
    <property type="protein sequence ID" value="EPE30229.1"/>
    <property type="molecule type" value="Genomic_DNA"/>
</dbReference>
<feature type="binding site" description="axial binding residue" evidence="9">
    <location>
        <position position="241"/>
    </location>
    <ligand>
        <name>heme b</name>
        <dbReference type="ChEBI" id="CHEBI:60344"/>
    </ligand>
    <ligandPart>
        <name>Fe</name>
        <dbReference type="ChEBI" id="CHEBI:18248"/>
    </ligandPart>
</feature>
<evidence type="ECO:0000313" key="14">
    <source>
        <dbReference type="EMBL" id="EPE30229.1"/>
    </source>
</evidence>
<feature type="binding site" evidence="9">
    <location>
        <position position="261"/>
    </location>
    <ligand>
        <name>Ca(2+)</name>
        <dbReference type="ChEBI" id="CHEBI:29108"/>
        <label>2</label>
    </ligand>
</feature>
<dbReference type="GO" id="GO:0042744">
    <property type="term" value="P:hydrogen peroxide catabolic process"/>
    <property type="evidence" value="ECO:0007669"/>
    <property type="project" value="TreeGrafter"/>
</dbReference>
<dbReference type="InterPro" id="IPR002016">
    <property type="entry name" value="Haem_peroxidase"/>
</dbReference>
<proteinExistence type="inferred from homology"/>
<feature type="binding site" evidence="9">
    <location>
        <position position="137"/>
    </location>
    <ligand>
        <name>Ca(2+)</name>
        <dbReference type="ChEBI" id="CHEBI:29108"/>
        <label>1</label>
    </ligand>
</feature>
<dbReference type="STRING" id="1116229.S3CZ82"/>
<dbReference type="GO" id="GO:0020037">
    <property type="term" value="F:heme binding"/>
    <property type="evidence" value="ECO:0007669"/>
    <property type="project" value="UniProtKB-UniRule"/>
</dbReference>
<feature type="chain" id="PRO_5006994084" description="Peroxidase" evidence="12">
    <location>
        <begin position="22"/>
        <end position="363"/>
    </location>
</feature>
<feature type="disulfide bond" evidence="11">
    <location>
        <begin position="80"/>
        <end position="336"/>
    </location>
</feature>
<sequence length="363" mass="39049">MTKLNIKKLVALCAIIPAVLSAQVGNDDPSAEQGLIGDLVNMPTSNLTSAGQLLRFWLLHVGSAISNNKLSQPECATDVCCPWYAIADDLTQLFVDPATQECTDDARAAVRLGFHDAASWSKKLSADGKDTGGADGSFILFREDERPENNGLQGFVTKILAVRAKHPGVSAADLIQFAAHHATVSCPQGPRIAFFAGRVDATEPSPPGLVPDVHDSSQNLINLFMDKTINAADLAALLGAHTSAKQFHVDEGQATKPIDSTPGIWDTNFYNETLQSNATDGVFRFPSDLLLSKTEHVAVAWEGFVGEQSKWNEAYALAYTRLGLLGVNKINDLIDCSNALPPHIPDAPGAIGGQKRRRRNLYH</sequence>
<dbReference type="Proteomes" id="UP000016922">
    <property type="component" value="Unassembled WGS sequence"/>
</dbReference>
<dbReference type="PANTHER" id="PTHR31356">
    <property type="entry name" value="THYLAKOID LUMENAL 29 KDA PROTEIN, CHLOROPLASTIC-RELATED"/>
    <property type="match status" value="1"/>
</dbReference>
<evidence type="ECO:0000256" key="10">
    <source>
        <dbReference type="PIRSR" id="PIRSR601621-3"/>
    </source>
</evidence>
<dbReference type="OMA" id="CCHWKWL"/>
<dbReference type="AlphaFoldDB" id="S3CZ82"/>